<reference evidence="2" key="1">
    <citation type="submission" date="2025-08" db="UniProtKB">
        <authorList>
            <consortium name="RefSeq"/>
        </authorList>
    </citation>
    <scope>IDENTIFICATION</scope>
</reference>
<dbReference type="Proteomes" id="UP000694863">
    <property type="component" value="Unplaced"/>
</dbReference>
<evidence type="ECO:0000313" key="1">
    <source>
        <dbReference type="Proteomes" id="UP000694863"/>
    </source>
</evidence>
<evidence type="ECO:0000313" key="2">
    <source>
        <dbReference type="RefSeq" id="XP_045139752.1"/>
    </source>
</evidence>
<dbReference type="RefSeq" id="XP_045139752.1">
    <property type="nucleotide sequence ID" value="XM_045283817.1"/>
</dbReference>
<gene>
    <name evidence="2" type="primary">CFAP97D2</name>
</gene>
<sequence length="219" mass="25900">MGLARVFEMHHAYLQHEWERAYRDHRKKVQNARPLVDSRAPPTFSHLRLKLKKLKLEEERLSIIDRDNRLLLEKIAYIMRTKGQTDNRNDYQHRSLNRRKREEELRRVQKENRAVLERLTRAKPWHQAHGWQEDWARMQRDRDAIGQRPRRWYRTPSDQQELKMKSSRGLPKTVPRQVTWAEGEDSEPSVARGDNSDAESGDGRAGVVAVTGFPPVLKG</sequence>
<name>A0AC55CHV7_ECHTE</name>
<keyword evidence="1" id="KW-1185">Reference proteome</keyword>
<protein>
    <submittedName>
        <fullName evidence="2">Uncharacterized protein CFAP97D2</fullName>
    </submittedName>
</protein>
<proteinExistence type="predicted"/>
<accession>A0AC55CHV7</accession>
<organism evidence="1 2">
    <name type="scientific">Echinops telfairi</name>
    <name type="common">Lesser hedgehog tenrec</name>
    <dbReference type="NCBI Taxonomy" id="9371"/>
    <lineage>
        <taxon>Eukaryota</taxon>
        <taxon>Metazoa</taxon>
        <taxon>Chordata</taxon>
        <taxon>Craniata</taxon>
        <taxon>Vertebrata</taxon>
        <taxon>Euteleostomi</taxon>
        <taxon>Mammalia</taxon>
        <taxon>Eutheria</taxon>
        <taxon>Afrotheria</taxon>
        <taxon>Tenrecidae</taxon>
        <taxon>Tenrecinae</taxon>
        <taxon>Echinops</taxon>
    </lineage>
</organism>